<dbReference type="STRING" id="1188319.OYT1_00216"/>
<dbReference type="PANTHER" id="PTHR39431">
    <property type="entry name" value="FRPA/C-RELATED PROTEIN"/>
    <property type="match status" value="1"/>
</dbReference>
<feature type="region of interest" description="Disordered" evidence="1">
    <location>
        <begin position="1"/>
        <end position="77"/>
    </location>
</feature>
<dbReference type="KEGG" id="fam:OYT1_ch0536"/>
<evidence type="ECO:0000256" key="1">
    <source>
        <dbReference type="SAM" id="MobiDB-lite"/>
    </source>
</evidence>
<dbReference type="Proteomes" id="UP000033070">
    <property type="component" value="Chromosome"/>
</dbReference>
<evidence type="ECO:0000313" key="2">
    <source>
        <dbReference type="EMBL" id="BBE50103.1"/>
    </source>
</evidence>
<organism evidence="2 3">
    <name type="scientific">Ferriphaselus amnicola</name>
    <dbReference type="NCBI Taxonomy" id="1188319"/>
    <lineage>
        <taxon>Bacteria</taxon>
        <taxon>Pseudomonadati</taxon>
        <taxon>Pseudomonadota</taxon>
        <taxon>Betaproteobacteria</taxon>
        <taxon>Nitrosomonadales</taxon>
        <taxon>Gallionellaceae</taxon>
        <taxon>Ferriphaselus</taxon>
    </lineage>
</organism>
<proteinExistence type="predicted"/>
<feature type="compositionally biased region" description="Low complexity" evidence="1">
    <location>
        <begin position="54"/>
        <end position="67"/>
    </location>
</feature>
<dbReference type="RefSeq" id="WP_062625476.1">
    <property type="nucleotide sequence ID" value="NZ_AP018738.1"/>
</dbReference>
<name>A0A2Z6G9J3_9PROT</name>
<dbReference type="AlphaFoldDB" id="A0A2Z6G9J3"/>
<sequence>MKISNSTLDLQSSHAQSSRLEVKESLRMWVGQRPPQRGESAPPPPPPRSTVNISDAARARQAGDASAIENAAQDAQSQPEMQLLISLVEALTGHKVTLYKPESQGTTTASDTPVAAAASNEQQPQRPAGYGVEYDHSETYSESESTTMHASGTVKTSDGKEISFQIDLSMQRQYTETSSESIRLGDAVRKTDPLVINFNGTAAQLQDQRFAFDLNSDGQNEQINILASGSGYLALDKNADGKVNNGNELFGTLSGNGFADLAKYDSDQNGWIDESDPVFKQLKVMTQDAKGVATLSSLAEKGVGAISLGSIATPFDIKNTSNQLLGSVRSSGVVLNENATAGTVQQIDLTA</sequence>
<dbReference type="PANTHER" id="PTHR39431:SF1">
    <property type="entry name" value="FRPA_C-RELATED PROTEIN"/>
    <property type="match status" value="1"/>
</dbReference>
<evidence type="ECO:0000313" key="3">
    <source>
        <dbReference type="Proteomes" id="UP000033070"/>
    </source>
</evidence>
<accession>A0A2Z6G9J3</accession>
<evidence type="ECO:0008006" key="4">
    <source>
        <dbReference type="Google" id="ProtNLM"/>
    </source>
</evidence>
<feature type="region of interest" description="Disordered" evidence="1">
    <location>
        <begin position="102"/>
        <end position="132"/>
    </location>
</feature>
<gene>
    <name evidence="2" type="ORF">OYT1_ch0536</name>
</gene>
<protein>
    <recommendedName>
        <fullName evidence="4">VCBS repeat-containing protein</fullName>
    </recommendedName>
</protein>
<reference evidence="2 3" key="1">
    <citation type="submission" date="2018-06" db="EMBL/GenBank/DDBJ databases">
        <title>OYT1 Genome Sequencing.</title>
        <authorList>
            <person name="Kato S."/>
            <person name="Itoh T."/>
            <person name="Ohkuma M."/>
        </authorList>
    </citation>
    <scope>NUCLEOTIDE SEQUENCE [LARGE SCALE GENOMIC DNA]</scope>
    <source>
        <strain evidence="2 3">OYT1</strain>
    </source>
</reference>
<dbReference type="OrthoDB" id="9773411at2"/>
<feature type="compositionally biased region" description="Polar residues" evidence="1">
    <location>
        <begin position="1"/>
        <end position="19"/>
    </location>
</feature>
<keyword evidence="3" id="KW-1185">Reference proteome</keyword>
<dbReference type="EMBL" id="AP018738">
    <property type="protein sequence ID" value="BBE50103.1"/>
    <property type="molecule type" value="Genomic_DNA"/>
</dbReference>